<sequence length="425" mass="46388">MSSERDRCNSRHFTWLMKTCFPNPNQTSTTIVSLQPHPPSSSSSFTTISSLPDDVVLEFLSRVPPSSLPPLSLVCRRWARLLHSPHFSDLRRRRSLLHHSVFALAATDSGLSAANLIANDDAWKIALFLPCYDAVSLENFHSLLAHARLASVGPRVFVVGRNAMVRYDTWAGTVTPRSPMIFPRKKFASAVVAGKIYVAGGGSRSTAVEEYDPFLDAWSVVSHAPRRRYGCIGASVDGVFYIIGGLRIGAAGEGNEFIRATGGAEAHAAYASSMDLYDVEARAWLRSRTVPGGGCVVAACAAAGHVYVLTSHAVELSFWRFDARRKTSNHGGGGGGGFGEWCRIKSPPLPAQIRVDTRMRFSCIGMGDKVVLIQVSGWSVEEMMRSGRSVREGMVLVYDCGGREWRRGADLPEVYRRAAYVGVEC</sequence>
<accession>A0A835C8T4</accession>
<evidence type="ECO:0000259" key="3">
    <source>
        <dbReference type="PROSITE" id="PS50181"/>
    </source>
</evidence>
<dbReference type="InterPro" id="IPR015915">
    <property type="entry name" value="Kelch-typ_b-propeller"/>
</dbReference>
<dbReference type="SUPFAM" id="SSF81383">
    <property type="entry name" value="F-box domain"/>
    <property type="match status" value="1"/>
</dbReference>
<dbReference type="Gene3D" id="2.120.10.80">
    <property type="entry name" value="Kelch-type beta propeller"/>
    <property type="match status" value="1"/>
</dbReference>
<keyword evidence="2" id="KW-0677">Repeat</keyword>
<keyword evidence="5" id="KW-1185">Reference proteome</keyword>
<organism evidence="4 5">
    <name type="scientific">Senna tora</name>
    <dbReference type="NCBI Taxonomy" id="362788"/>
    <lineage>
        <taxon>Eukaryota</taxon>
        <taxon>Viridiplantae</taxon>
        <taxon>Streptophyta</taxon>
        <taxon>Embryophyta</taxon>
        <taxon>Tracheophyta</taxon>
        <taxon>Spermatophyta</taxon>
        <taxon>Magnoliopsida</taxon>
        <taxon>eudicotyledons</taxon>
        <taxon>Gunneridae</taxon>
        <taxon>Pentapetalae</taxon>
        <taxon>rosids</taxon>
        <taxon>fabids</taxon>
        <taxon>Fabales</taxon>
        <taxon>Fabaceae</taxon>
        <taxon>Caesalpinioideae</taxon>
        <taxon>Cassia clade</taxon>
        <taxon>Senna</taxon>
    </lineage>
</organism>
<dbReference type="InterPro" id="IPR006652">
    <property type="entry name" value="Kelch_1"/>
</dbReference>
<evidence type="ECO:0000256" key="1">
    <source>
        <dbReference type="ARBA" id="ARBA00022441"/>
    </source>
</evidence>
<evidence type="ECO:0000313" key="5">
    <source>
        <dbReference type="Proteomes" id="UP000634136"/>
    </source>
</evidence>
<evidence type="ECO:0000313" key="4">
    <source>
        <dbReference type="EMBL" id="KAF7833611.1"/>
    </source>
</evidence>
<protein>
    <submittedName>
        <fullName evidence="4">F-box/kelch-repeat protein</fullName>
    </submittedName>
</protein>
<dbReference type="Pfam" id="PF00646">
    <property type="entry name" value="F-box"/>
    <property type="match status" value="1"/>
</dbReference>
<dbReference type="PANTHER" id="PTHR46344:SF16">
    <property type="entry name" value="KELCH MOTIF FAMILY PROTEIN, EXPRESSED"/>
    <property type="match status" value="1"/>
</dbReference>
<dbReference type="SMART" id="SM00256">
    <property type="entry name" value="FBOX"/>
    <property type="match status" value="1"/>
</dbReference>
<dbReference type="Gene3D" id="1.20.1280.50">
    <property type="match status" value="1"/>
</dbReference>
<dbReference type="SUPFAM" id="SSF117281">
    <property type="entry name" value="Kelch motif"/>
    <property type="match status" value="1"/>
</dbReference>
<dbReference type="InterPro" id="IPR036047">
    <property type="entry name" value="F-box-like_dom_sf"/>
</dbReference>
<reference evidence="4" key="1">
    <citation type="submission" date="2020-09" db="EMBL/GenBank/DDBJ databases">
        <title>Genome-Enabled Discovery of Anthraquinone Biosynthesis in Senna tora.</title>
        <authorList>
            <person name="Kang S.-H."/>
            <person name="Pandey R.P."/>
            <person name="Lee C.-M."/>
            <person name="Sim J.-S."/>
            <person name="Jeong J.-T."/>
            <person name="Choi B.-S."/>
            <person name="Jung M."/>
            <person name="Ginzburg D."/>
            <person name="Zhao K."/>
            <person name="Won S.Y."/>
            <person name="Oh T.-J."/>
            <person name="Yu Y."/>
            <person name="Kim N.-H."/>
            <person name="Lee O.R."/>
            <person name="Lee T.-H."/>
            <person name="Bashyal P."/>
            <person name="Kim T.-S."/>
            <person name="Lee W.-H."/>
            <person name="Kawkins C."/>
            <person name="Kim C.-K."/>
            <person name="Kim J.S."/>
            <person name="Ahn B.O."/>
            <person name="Rhee S.Y."/>
            <person name="Sohng J.K."/>
        </authorList>
    </citation>
    <scope>NUCLEOTIDE SEQUENCE</scope>
    <source>
        <tissue evidence="4">Leaf</tissue>
    </source>
</reference>
<gene>
    <name evidence="4" type="ORF">G2W53_015944</name>
</gene>
<dbReference type="Pfam" id="PF01344">
    <property type="entry name" value="Kelch_1"/>
    <property type="match status" value="1"/>
</dbReference>
<feature type="domain" description="F-box" evidence="3">
    <location>
        <begin position="45"/>
        <end position="94"/>
    </location>
</feature>
<dbReference type="Proteomes" id="UP000634136">
    <property type="component" value="Unassembled WGS sequence"/>
</dbReference>
<name>A0A835C8T4_9FABA</name>
<dbReference type="EMBL" id="JAAIUW010000005">
    <property type="protein sequence ID" value="KAF7833611.1"/>
    <property type="molecule type" value="Genomic_DNA"/>
</dbReference>
<comment type="caution">
    <text evidence="4">The sequence shown here is derived from an EMBL/GenBank/DDBJ whole genome shotgun (WGS) entry which is preliminary data.</text>
</comment>
<dbReference type="InterPro" id="IPR001810">
    <property type="entry name" value="F-box_dom"/>
</dbReference>
<dbReference type="AlphaFoldDB" id="A0A835C8T4"/>
<dbReference type="SMART" id="SM00612">
    <property type="entry name" value="Kelch"/>
    <property type="match status" value="2"/>
</dbReference>
<dbReference type="PANTHER" id="PTHR46344">
    <property type="entry name" value="OS02G0202900 PROTEIN"/>
    <property type="match status" value="1"/>
</dbReference>
<proteinExistence type="predicted"/>
<dbReference type="OrthoDB" id="45365at2759"/>
<dbReference type="PROSITE" id="PS50181">
    <property type="entry name" value="FBOX"/>
    <property type="match status" value="1"/>
</dbReference>
<keyword evidence="1" id="KW-0880">Kelch repeat</keyword>
<evidence type="ECO:0000256" key="2">
    <source>
        <dbReference type="ARBA" id="ARBA00022737"/>
    </source>
</evidence>